<accession>A0ABV2AMF0</accession>
<evidence type="ECO:0000313" key="3">
    <source>
        <dbReference type="Proteomes" id="UP001439008"/>
    </source>
</evidence>
<protein>
    <submittedName>
        <fullName evidence="2">DnaJ subfamily C member 25</fullName>
    </submittedName>
</protein>
<dbReference type="Proteomes" id="UP001439008">
    <property type="component" value="Unassembled WGS sequence"/>
</dbReference>
<keyword evidence="3" id="KW-1185">Reference proteome</keyword>
<evidence type="ECO:0000256" key="1">
    <source>
        <dbReference type="SAM" id="SignalP"/>
    </source>
</evidence>
<dbReference type="EMBL" id="JBDODL010000894">
    <property type="protein sequence ID" value="MES1920830.1"/>
    <property type="molecule type" value="Genomic_DNA"/>
</dbReference>
<dbReference type="Gene3D" id="1.10.287.110">
    <property type="entry name" value="DnaJ domain"/>
    <property type="match status" value="1"/>
</dbReference>
<keyword evidence="1" id="KW-0732">Signal</keyword>
<feature type="chain" id="PRO_5045493150" evidence="1">
    <location>
        <begin position="21"/>
        <end position="62"/>
    </location>
</feature>
<comment type="caution">
    <text evidence="2">The sequence shown here is derived from an EMBL/GenBank/DDBJ whole genome shotgun (WGS) entry which is preliminary data.</text>
</comment>
<sequence>MPRKGIFALVLFFLLKQTCSFPSREDFMNNWCGDENCYDLLEVKNSADKEDIVKKYKQLAIK</sequence>
<feature type="signal peptide" evidence="1">
    <location>
        <begin position="1"/>
        <end position="20"/>
    </location>
</feature>
<proteinExistence type="predicted"/>
<dbReference type="InterPro" id="IPR036869">
    <property type="entry name" value="J_dom_sf"/>
</dbReference>
<name>A0ABV2AMF0_9EUKA</name>
<organism evidence="2 3">
    <name type="scientific">Bonamia ostreae</name>
    <dbReference type="NCBI Taxonomy" id="126728"/>
    <lineage>
        <taxon>Eukaryota</taxon>
        <taxon>Sar</taxon>
        <taxon>Rhizaria</taxon>
        <taxon>Endomyxa</taxon>
        <taxon>Ascetosporea</taxon>
        <taxon>Haplosporida</taxon>
        <taxon>Bonamia</taxon>
    </lineage>
</organism>
<reference evidence="2 3" key="1">
    <citation type="journal article" date="2024" name="BMC Biol.">
        <title>Comparative genomics of Ascetosporea gives new insight into the evolutionary basis for animal parasitism in Rhizaria.</title>
        <authorList>
            <person name="Hiltunen Thoren M."/>
            <person name="Onut-Brannstrom I."/>
            <person name="Alfjorden A."/>
            <person name="Peckova H."/>
            <person name="Swords F."/>
            <person name="Hooper C."/>
            <person name="Holzer A.S."/>
            <person name="Bass D."/>
            <person name="Burki F."/>
        </authorList>
    </citation>
    <scope>NUCLEOTIDE SEQUENCE [LARGE SCALE GENOMIC DNA]</scope>
    <source>
        <strain evidence="2">20-A016</strain>
    </source>
</reference>
<dbReference type="SUPFAM" id="SSF46565">
    <property type="entry name" value="Chaperone J-domain"/>
    <property type="match status" value="1"/>
</dbReference>
<evidence type="ECO:0000313" key="2">
    <source>
        <dbReference type="EMBL" id="MES1920830.1"/>
    </source>
</evidence>
<gene>
    <name evidence="2" type="primary">DNAJC25</name>
    <name evidence="2" type="ORF">MHBO_002460</name>
</gene>